<dbReference type="SUPFAM" id="SSF48371">
    <property type="entry name" value="ARM repeat"/>
    <property type="match status" value="2"/>
</dbReference>
<gene>
    <name evidence="2" type="ORF">EDC57_0332</name>
</gene>
<comment type="caution">
    <text evidence="2">The sequence shown here is derived from an EMBL/GenBank/DDBJ whole genome shotgun (WGS) entry which is preliminary data.</text>
</comment>
<evidence type="ECO:0008006" key="4">
    <source>
        <dbReference type="Google" id="ProtNLM"/>
    </source>
</evidence>
<feature type="signal peptide" evidence="1">
    <location>
        <begin position="1"/>
        <end position="21"/>
    </location>
</feature>
<accession>A0A3N1Y6K4</accession>
<feature type="chain" id="PRO_5017933147" description="HEAT repeat protein" evidence="1">
    <location>
        <begin position="22"/>
        <end position="847"/>
    </location>
</feature>
<dbReference type="InterPro" id="IPR011989">
    <property type="entry name" value="ARM-like"/>
</dbReference>
<dbReference type="Proteomes" id="UP000276634">
    <property type="component" value="Unassembled WGS sequence"/>
</dbReference>
<evidence type="ECO:0000313" key="2">
    <source>
        <dbReference type="EMBL" id="ROR34434.1"/>
    </source>
</evidence>
<dbReference type="EMBL" id="RJVI01000001">
    <property type="protein sequence ID" value="ROR34434.1"/>
    <property type="molecule type" value="Genomic_DNA"/>
</dbReference>
<dbReference type="AlphaFoldDB" id="A0A3N1Y6K4"/>
<reference evidence="2 3" key="1">
    <citation type="submission" date="2018-11" db="EMBL/GenBank/DDBJ databases">
        <title>Genomic Encyclopedia of Type Strains, Phase IV (KMG-IV): sequencing the most valuable type-strain genomes for metagenomic binning, comparative biology and taxonomic classification.</title>
        <authorList>
            <person name="Goeker M."/>
        </authorList>
    </citation>
    <scope>NUCLEOTIDE SEQUENCE [LARGE SCALE GENOMIC DNA]</scope>
    <source>
        <strain evidence="2 3">DSM 100275</strain>
    </source>
</reference>
<evidence type="ECO:0000313" key="3">
    <source>
        <dbReference type="Proteomes" id="UP000276634"/>
    </source>
</evidence>
<name>A0A3N1Y6K4_9GAMM</name>
<dbReference type="RefSeq" id="WP_123399604.1">
    <property type="nucleotide sequence ID" value="NZ_RJVI01000001.1"/>
</dbReference>
<sequence length="847" mass="88723">MRPARLGGLVLLILAGAARGAADPVAALASAQEPGAVRETALRLGGALERGCCFGRESEIAGLAAQRLAACPGDGAVVAALTAALAPVAEAVAIEEPALARRVFLELPLACLARRPEAWADYAPLPLELGPALLFHDPEAFAQALGRLLALARGGPGRAAAVLERLSALPAASPLPPLAPADLEALVQAAGNDLYRLPELFSRLPGRAGTQALLYLAERRNLSVPPELARWADAGAIRADALRALAGRDLDPQARGRLERLAADPDARVAAAARDLLRQAPGTGGEAPATDPRRSLQALAGGDRAARAEAARALARYLLARPADRQVRAALRRAAEHDPELWVRAQAWQGLLASRDEVFTWQRLLSRLRAGPGREEVLALLAAFETPVPSALVEGLPEALPGTLLALAAGTAAPRLRIEALRTARRAGEWAQDLLSRAYLPEEAARAAADRARARAFLERFGAATEPRVRTLLADPDAALRGEAAAWFVAIPAREPATAEALLAATEDPDPRVRGQAAMALAAVGAVPAGFGARLEARLGRGDADPDLAGALRRASAAALCADPAARPRLAAVVLHRAGDRALRQALAARCRLEAGAARALLEAAGEGLVRELTREEAPAADGGRLADALRRAEEDPPPWSLVARMTPAPVRDAWLLARARDPALDWRARWGLLRRLEGGGEPGVAEALQALLVAGVRADAVGPAEFLDIFGRLGYGAVRALAEAFADDPQALARAARLLERAADLASRRAAAGGGGGAGPPRPGAGDLPWIARQLQGAQAEPRRLGPLVRLLRLYALGQDPGLQRRAWEEGITPRLLEAMGRPGGCEAVRPALHSLLGRMVPPRCR</sequence>
<protein>
    <recommendedName>
        <fullName evidence="4">HEAT repeat protein</fullName>
    </recommendedName>
</protein>
<dbReference type="InterPro" id="IPR016024">
    <property type="entry name" value="ARM-type_fold"/>
</dbReference>
<dbReference type="Gene3D" id="1.25.10.10">
    <property type="entry name" value="Leucine-rich Repeat Variant"/>
    <property type="match status" value="1"/>
</dbReference>
<keyword evidence="1" id="KW-0732">Signal</keyword>
<proteinExistence type="predicted"/>
<keyword evidence="3" id="KW-1185">Reference proteome</keyword>
<organism evidence="2 3">
    <name type="scientific">Inmirania thermothiophila</name>
    <dbReference type="NCBI Taxonomy" id="1750597"/>
    <lineage>
        <taxon>Bacteria</taxon>
        <taxon>Pseudomonadati</taxon>
        <taxon>Pseudomonadota</taxon>
        <taxon>Gammaproteobacteria</taxon>
        <taxon>Chromatiales</taxon>
        <taxon>Ectothiorhodospiraceae</taxon>
        <taxon>Inmirania</taxon>
    </lineage>
</organism>
<evidence type="ECO:0000256" key="1">
    <source>
        <dbReference type="SAM" id="SignalP"/>
    </source>
</evidence>